<evidence type="ECO:0000256" key="1">
    <source>
        <dbReference type="SAM" id="SignalP"/>
    </source>
</evidence>
<reference evidence="2 3" key="1">
    <citation type="submission" date="2016-11" db="EMBL/GenBank/DDBJ databases">
        <authorList>
            <person name="Jaros S."/>
            <person name="Januszkiewicz K."/>
            <person name="Wedrychowicz H."/>
        </authorList>
    </citation>
    <scope>NUCLEOTIDE SEQUENCE [LARGE SCALE GENOMIC DNA]</scope>
    <source>
        <strain evidence="2 3">CGMCC 1.7049</strain>
    </source>
</reference>
<dbReference type="EMBL" id="FQWZ01000003">
    <property type="protein sequence ID" value="SHG78891.1"/>
    <property type="molecule type" value="Genomic_DNA"/>
</dbReference>
<gene>
    <name evidence="2" type="ORF">SAMN04488068_1364</name>
</gene>
<keyword evidence="1" id="KW-0732">Signal</keyword>
<feature type="chain" id="PRO_5012070316" evidence="1">
    <location>
        <begin position="26"/>
        <end position="611"/>
    </location>
</feature>
<dbReference type="STRING" id="490188.SAMN04488068_1364"/>
<name>A0A1M5MNP4_9GAMM</name>
<protein>
    <submittedName>
        <fullName evidence="2">Uncharacterized conserved protein, DUF885 familyt</fullName>
    </submittedName>
</protein>
<dbReference type="InterPro" id="IPR010281">
    <property type="entry name" value="DUF885"/>
</dbReference>
<organism evidence="2 3">
    <name type="scientific">Hydrocarboniphaga daqingensis</name>
    <dbReference type="NCBI Taxonomy" id="490188"/>
    <lineage>
        <taxon>Bacteria</taxon>
        <taxon>Pseudomonadati</taxon>
        <taxon>Pseudomonadota</taxon>
        <taxon>Gammaproteobacteria</taxon>
        <taxon>Nevskiales</taxon>
        <taxon>Nevskiaceae</taxon>
        <taxon>Hydrocarboniphaga</taxon>
    </lineage>
</organism>
<feature type="signal peptide" evidence="1">
    <location>
        <begin position="1"/>
        <end position="25"/>
    </location>
</feature>
<accession>A0A1M5MNP4</accession>
<keyword evidence="3" id="KW-1185">Reference proteome</keyword>
<dbReference type="Pfam" id="PF05960">
    <property type="entry name" value="DUF885"/>
    <property type="match status" value="1"/>
</dbReference>
<sequence>MMRAPISARWMRCWIGVLLALAVSACKPPARDERADADAAFLQLLDQQWQHTLEDSPLTATYLGDRRYNDRWDDVSAAAFAARQQHGEQLLVQLAAIDRQALSTEQQLNYDLFRQQTQDQLDSLRYGAHLLPINQRGGIQTAHEMLEAMRFETAKDYQDYLARLQHFGVYMDQTIALMRQGMAQGRTYPRVIMQRVSAQIAHQRVADARQSPFYAPFVAMPGTIDGAAALRSAAADAIRDQVLPAYERFATFFDQDYLPACAAAPGLAAQPQGDAFYAYLARHHTTTTLTPDQIHQIGLSEVARIRAQMETIRSQVGFEGDLKAFFEHLRTDPRYFYESPQALMDAYTLIVKRIDPQLVRLFGKLPRTPYGVRAIPDSSAPDTTTAYYYPPAADGSRAGYYYVNLYRPETRPKWEMEALSAHESVPGHHLQLALQMELGDMPAFRKYGEGYTAYVEGWGLYAESLGGELGLYADPYSRFGQLTYEMWRAVRLVVDTGLHAKGWTRQQAIDYFADNAAKTPLDIANEIDRYMAMPGQALAYKIGELKIKELRARAEQRLGARFDVRAFHDAVLASGAVPLQILEQRIDAWIETQAQAGAGSGNRSGAGGQVG</sequence>
<evidence type="ECO:0000313" key="3">
    <source>
        <dbReference type="Proteomes" id="UP000199758"/>
    </source>
</evidence>
<dbReference type="AlphaFoldDB" id="A0A1M5MNP4"/>
<dbReference type="RefSeq" id="WP_217650251.1">
    <property type="nucleotide sequence ID" value="NZ_FQWZ01000003.1"/>
</dbReference>
<dbReference type="PANTHER" id="PTHR33361">
    <property type="entry name" value="GLR0591 PROTEIN"/>
    <property type="match status" value="1"/>
</dbReference>
<proteinExistence type="predicted"/>
<dbReference type="Proteomes" id="UP000199758">
    <property type="component" value="Unassembled WGS sequence"/>
</dbReference>
<dbReference type="PANTHER" id="PTHR33361:SF2">
    <property type="entry name" value="DUF885 DOMAIN-CONTAINING PROTEIN"/>
    <property type="match status" value="1"/>
</dbReference>
<evidence type="ECO:0000313" key="2">
    <source>
        <dbReference type="EMBL" id="SHG78891.1"/>
    </source>
</evidence>
<dbReference type="PROSITE" id="PS51257">
    <property type="entry name" value="PROKAR_LIPOPROTEIN"/>
    <property type="match status" value="1"/>
</dbReference>